<protein>
    <submittedName>
        <fullName evidence="2">Polymer-forming cytoskeletal protein</fullName>
    </submittedName>
</protein>
<proteinExistence type="inferred from homology"/>
<dbReference type="InterPro" id="IPR007607">
    <property type="entry name" value="BacA/B"/>
</dbReference>
<organism evidence="2 3">
    <name type="scientific">Shivajiella indica</name>
    <dbReference type="NCBI Taxonomy" id="872115"/>
    <lineage>
        <taxon>Bacteria</taxon>
        <taxon>Pseudomonadati</taxon>
        <taxon>Bacteroidota</taxon>
        <taxon>Cytophagia</taxon>
        <taxon>Cytophagales</taxon>
        <taxon>Cyclobacteriaceae</taxon>
        <taxon>Shivajiella</taxon>
    </lineage>
</organism>
<accession>A0ABW5B402</accession>
<dbReference type="Pfam" id="PF04519">
    <property type="entry name" value="Bactofilin"/>
    <property type="match status" value="1"/>
</dbReference>
<dbReference type="PANTHER" id="PTHR35024:SF4">
    <property type="entry name" value="POLYMER-FORMING CYTOSKELETAL PROTEIN"/>
    <property type="match status" value="1"/>
</dbReference>
<reference evidence="3" key="1">
    <citation type="journal article" date="2019" name="Int. J. Syst. Evol. Microbiol.">
        <title>The Global Catalogue of Microorganisms (GCM) 10K type strain sequencing project: providing services to taxonomists for standard genome sequencing and annotation.</title>
        <authorList>
            <consortium name="The Broad Institute Genomics Platform"/>
            <consortium name="The Broad Institute Genome Sequencing Center for Infectious Disease"/>
            <person name="Wu L."/>
            <person name="Ma J."/>
        </authorList>
    </citation>
    <scope>NUCLEOTIDE SEQUENCE [LARGE SCALE GENOMIC DNA]</scope>
    <source>
        <strain evidence="3">KCTC 19812</strain>
    </source>
</reference>
<dbReference type="EMBL" id="JBHUIV010000002">
    <property type="protein sequence ID" value="MFD2200024.1"/>
    <property type="molecule type" value="Genomic_DNA"/>
</dbReference>
<evidence type="ECO:0000313" key="2">
    <source>
        <dbReference type="EMBL" id="MFD2200024.1"/>
    </source>
</evidence>
<evidence type="ECO:0000256" key="1">
    <source>
        <dbReference type="ARBA" id="ARBA00044755"/>
    </source>
</evidence>
<dbReference type="Proteomes" id="UP001597414">
    <property type="component" value="Unassembled WGS sequence"/>
</dbReference>
<comment type="caution">
    <text evidence="2">The sequence shown here is derived from an EMBL/GenBank/DDBJ whole genome shotgun (WGS) entry which is preliminary data.</text>
</comment>
<keyword evidence="3" id="KW-1185">Reference proteome</keyword>
<dbReference type="PANTHER" id="PTHR35024">
    <property type="entry name" value="HYPOTHETICAL CYTOSOLIC PROTEIN"/>
    <property type="match status" value="1"/>
</dbReference>
<dbReference type="RefSeq" id="WP_380799553.1">
    <property type="nucleotide sequence ID" value="NZ_JBHUIV010000002.1"/>
</dbReference>
<gene>
    <name evidence="2" type="ORF">ACFSKV_00495</name>
</gene>
<evidence type="ECO:0000313" key="3">
    <source>
        <dbReference type="Proteomes" id="UP001597414"/>
    </source>
</evidence>
<sequence length="141" mass="15155">MFTKPEEKKSVVDMVNSSNVISKETRIKGDIDAQGNIRIEGTVEGLVKSKSKIVIGDSAVIKGNLSSVEAEISGKVDGEVCCSDILYLKKTAYITGNIITKKLVVENGAVFEGKCQMNSKPLKVTGKDGEEKVLKEQFATG</sequence>
<name>A0ABW5B402_9BACT</name>
<comment type="similarity">
    <text evidence="1">Belongs to the bactofilin family.</text>
</comment>